<name>A0A9D7XC45_9BACT</name>
<comment type="caution">
    <text evidence="1">The sequence shown here is derived from an EMBL/GenBank/DDBJ whole genome shotgun (WGS) entry which is preliminary data.</text>
</comment>
<dbReference type="AlphaFoldDB" id="A0A9D7XC45"/>
<protein>
    <submittedName>
        <fullName evidence="1">T9SS type A sorting domain-containing protein</fullName>
    </submittedName>
</protein>
<accession>A0A9D7XC45</accession>
<proteinExistence type="predicted"/>
<sequence length="311" mass="35919">MKYLILFLMSILSCDIFGQLEFAPIGAKWIYETASYTFTGEKSNSITIFESTQDTVVNQIKCRLLKRYEIVKGKVGNPNMTYFYKPAIILQDKYKVFHLIQDSFYLLYDWSMKSGDSIELQGERFPTEGLVPGYSTKIKSNIIDTSFGFSVRKIKQDIFCRGRLGSGVNITQFEKFGMIENCLFYMGEFCGIDYNKYYHLRCYQDDQVGLIKFDSIPCDSIRTEVHEIAEEPKLIIYPTIVSNQLNLFIDENYINYSQIFSMNGTLMLNPINSINNNKSAIDVSYLIPGIYILKTTLKHGNILVNKFIKME</sequence>
<gene>
    <name evidence="1" type="ORF">IPO85_02265</name>
</gene>
<dbReference type="Proteomes" id="UP000808349">
    <property type="component" value="Unassembled WGS sequence"/>
</dbReference>
<organism evidence="1 2">
    <name type="scientific">Candidatus Defluviibacterium haderslevense</name>
    <dbReference type="NCBI Taxonomy" id="2981993"/>
    <lineage>
        <taxon>Bacteria</taxon>
        <taxon>Pseudomonadati</taxon>
        <taxon>Bacteroidota</taxon>
        <taxon>Saprospiria</taxon>
        <taxon>Saprospirales</taxon>
        <taxon>Saprospiraceae</taxon>
        <taxon>Candidatus Defluviibacterium</taxon>
    </lineage>
</organism>
<dbReference type="EMBL" id="JADKFW010000004">
    <property type="protein sequence ID" value="MBK9716349.1"/>
    <property type="molecule type" value="Genomic_DNA"/>
</dbReference>
<reference evidence="1 2" key="1">
    <citation type="submission" date="2020-10" db="EMBL/GenBank/DDBJ databases">
        <title>Connecting structure to function with the recovery of over 1000 high-quality activated sludge metagenome-assembled genomes encoding full-length rRNA genes using long-read sequencing.</title>
        <authorList>
            <person name="Singleton C.M."/>
            <person name="Petriglieri F."/>
            <person name="Kristensen J.M."/>
            <person name="Kirkegaard R.H."/>
            <person name="Michaelsen T.Y."/>
            <person name="Andersen M.H."/>
            <person name="Karst S.M."/>
            <person name="Dueholm M.S."/>
            <person name="Nielsen P.H."/>
            <person name="Albertsen M."/>
        </authorList>
    </citation>
    <scope>NUCLEOTIDE SEQUENCE [LARGE SCALE GENOMIC DNA]</scope>
    <source>
        <strain evidence="1">Ribe_18-Q3-R11-54_BAT3C.373</strain>
    </source>
</reference>
<evidence type="ECO:0000313" key="2">
    <source>
        <dbReference type="Proteomes" id="UP000808349"/>
    </source>
</evidence>
<evidence type="ECO:0000313" key="1">
    <source>
        <dbReference type="EMBL" id="MBK9716349.1"/>
    </source>
</evidence>